<comment type="caution">
    <text evidence="1">The sequence shown here is derived from an EMBL/GenBank/DDBJ whole genome shotgun (WGS) entry which is preliminary data.</text>
</comment>
<protein>
    <submittedName>
        <fullName evidence="1">Uncharacterized protein</fullName>
    </submittedName>
</protein>
<dbReference type="EMBL" id="JAEHOC010000032">
    <property type="protein sequence ID" value="KAG2429031.1"/>
    <property type="molecule type" value="Genomic_DNA"/>
</dbReference>
<evidence type="ECO:0000313" key="1">
    <source>
        <dbReference type="EMBL" id="KAG2429031.1"/>
    </source>
</evidence>
<accession>A0A835SNT7</accession>
<dbReference type="OrthoDB" id="541610at2759"/>
<organism evidence="1 2">
    <name type="scientific">Chlamydomonas incerta</name>
    <dbReference type="NCBI Taxonomy" id="51695"/>
    <lineage>
        <taxon>Eukaryota</taxon>
        <taxon>Viridiplantae</taxon>
        <taxon>Chlorophyta</taxon>
        <taxon>core chlorophytes</taxon>
        <taxon>Chlorophyceae</taxon>
        <taxon>CS clade</taxon>
        <taxon>Chlamydomonadales</taxon>
        <taxon>Chlamydomonadaceae</taxon>
        <taxon>Chlamydomonas</taxon>
    </lineage>
</organism>
<dbReference type="Proteomes" id="UP000650467">
    <property type="component" value="Unassembled WGS sequence"/>
</dbReference>
<proteinExistence type="predicted"/>
<evidence type="ECO:0000313" key="2">
    <source>
        <dbReference type="Proteomes" id="UP000650467"/>
    </source>
</evidence>
<keyword evidence="2" id="KW-1185">Reference proteome</keyword>
<sequence>MTTRPGDTTYTTISYYIFINHIGTPGDNFACPTCDFYNVFKVTPGVCRCSTDTAWAVPVASIFQGLAVGTGESPALAAPYPPNSVYWTARADASKANAWGGYFRFAPPPHGTSVEYPMDVCAGCGQNRISAGFILARLNFRITSSNGVTSVTSFLAPSATAKGNSSVLHMYQSFIAPPTLTPGQFAKFTETSATSTLPVTPVALPIQYGSSWSVTNVLTGSIKTSSGTYTVPTTETPNGLYVAIHLTVGGSFCS</sequence>
<name>A0A835SNT7_CHLIN</name>
<dbReference type="AlphaFoldDB" id="A0A835SNT7"/>
<reference evidence="1" key="1">
    <citation type="journal article" date="2020" name="bioRxiv">
        <title>Comparative genomics of Chlamydomonas.</title>
        <authorList>
            <person name="Craig R.J."/>
            <person name="Hasan A.R."/>
            <person name="Ness R.W."/>
            <person name="Keightley P.D."/>
        </authorList>
    </citation>
    <scope>NUCLEOTIDE SEQUENCE</scope>
    <source>
        <strain evidence="1">SAG 7.73</strain>
    </source>
</reference>
<gene>
    <name evidence="1" type="ORF">HXX76_011273</name>
</gene>